<reference evidence="2" key="1">
    <citation type="journal article" date="2016" name="Mol. Phylogenet. Evol.">
        <title>Back to solitude: Solving the phylogenetic position of the Diazonidae using molecular and developmental characters.</title>
        <authorList>
            <person name="Shenkar N."/>
            <person name="Koplovitz G."/>
            <person name="Dray L."/>
            <person name="Gissi C."/>
            <person name="Huchon D."/>
        </authorList>
    </citation>
    <scope>NUCLEOTIDE SEQUENCE</scope>
</reference>
<keyword evidence="1" id="KW-0812">Transmembrane</keyword>
<geneLocation type="mitochondrion" evidence="2"/>
<evidence type="ECO:0000313" key="2">
    <source>
        <dbReference type="EMBL" id="CUH72619.1"/>
    </source>
</evidence>
<gene>
    <name evidence="2" type="primary">atp8</name>
</gene>
<name>A0A173QSZ5_9ASCI</name>
<evidence type="ECO:0000256" key="1">
    <source>
        <dbReference type="SAM" id="Phobius"/>
    </source>
</evidence>
<organism evidence="2">
    <name type="scientific">Rhopalaea idoneta</name>
    <dbReference type="NCBI Taxonomy" id="1712670"/>
    <lineage>
        <taxon>Eukaryota</taxon>
        <taxon>Metazoa</taxon>
        <taxon>Chordata</taxon>
        <taxon>Tunicata</taxon>
        <taxon>Ascidiacea</taxon>
        <taxon>Aplousobranchia</taxon>
        <taxon>Diazonidae</taxon>
        <taxon>Rhopalaea</taxon>
    </lineage>
</organism>
<dbReference type="EMBL" id="LN877970">
    <property type="protein sequence ID" value="CUH72619.1"/>
    <property type="molecule type" value="Genomic_DNA"/>
</dbReference>
<proteinExistence type="predicted"/>
<keyword evidence="2" id="KW-0496">Mitochondrion</keyword>
<protein>
    <submittedName>
        <fullName evidence="2">ATPase subunit 8</fullName>
    </submittedName>
</protein>
<sequence>MPQMNMVSFVVLSFFFFIVLFFTFSNINKFDF</sequence>
<dbReference type="AlphaFoldDB" id="A0A173QSZ5"/>
<accession>A0A173QSZ5</accession>
<keyword evidence="1" id="KW-0472">Membrane</keyword>
<keyword evidence="1" id="KW-1133">Transmembrane helix</keyword>
<feature type="transmembrane region" description="Helical" evidence="1">
    <location>
        <begin position="6"/>
        <end position="27"/>
    </location>
</feature>